<protein>
    <recommendedName>
        <fullName evidence="6">Nodulin-like domain-containing protein</fullName>
    </recommendedName>
</protein>
<evidence type="ECO:0000256" key="1">
    <source>
        <dbReference type="ARBA" id="ARBA00004141"/>
    </source>
</evidence>
<name>A0A2I0HEU0_PUNGR</name>
<comment type="caution">
    <text evidence="7">The sequence shown here is derived from an EMBL/GenBank/DDBJ whole genome shotgun (WGS) entry which is preliminary data.</text>
</comment>
<dbReference type="GO" id="GO:0016020">
    <property type="term" value="C:membrane"/>
    <property type="evidence" value="ECO:0007669"/>
    <property type="project" value="UniProtKB-SubCell"/>
</dbReference>
<evidence type="ECO:0000313" key="8">
    <source>
        <dbReference type="Proteomes" id="UP000233551"/>
    </source>
</evidence>
<dbReference type="InterPro" id="IPR010658">
    <property type="entry name" value="Nodulin-like"/>
</dbReference>
<keyword evidence="8" id="KW-1185">Reference proteome</keyword>
<dbReference type="Pfam" id="PF06813">
    <property type="entry name" value="Nodulin-like"/>
    <property type="match status" value="1"/>
</dbReference>
<keyword evidence="2 5" id="KW-0812">Transmembrane</keyword>
<evidence type="ECO:0000256" key="2">
    <source>
        <dbReference type="ARBA" id="ARBA00022692"/>
    </source>
</evidence>
<feature type="transmembrane region" description="Helical" evidence="5">
    <location>
        <begin position="83"/>
        <end position="100"/>
    </location>
</feature>
<dbReference type="STRING" id="22663.A0A2I0HEU0"/>
<feature type="transmembrane region" description="Helical" evidence="5">
    <location>
        <begin position="22"/>
        <end position="45"/>
    </location>
</feature>
<dbReference type="EMBL" id="PGOL01039267">
    <property type="protein sequence ID" value="PKI18325.1"/>
    <property type="molecule type" value="Genomic_DNA"/>
</dbReference>
<evidence type="ECO:0000313" key="7">
    <source>
        <dbReference type="EMBL" id="PKI18325.1"/>
    </source>
</evidence>
<keyword evidence="4 5" id="KW-0472">Membrane</keyword>
<evidence type="ECO:0000259" key="6">
    <source>
        <dbReference type="Pfam" id="PF06813"/>
    </source>
</evidence>
<organism evidence="7 8">
    <name type="scientific">Punica granatum</name>
    <name type="common">Pomegranate</name>
    <dbReference type="NCBI Taxonomy" id="22663"/>
    <lineage>
        <taxon>Eukaryota</taxon>
        <taxon>Viridiplantae</taxon>
        <taxon>Streptophyta</taxon>
        <taxon>Embryophyta</taxon>
        <taxon>Tracheophyta</taxon>
        <taxon>Spermatophyta</taxon>
        <taxon>Magnoliopsida</taxon>
        <taxon>eudicotyledons</taxon>
        <taxon>Gunneridae</taxon>
        <taxon>Pentapetalae</taxon>
        <taxon>rosids</taxon>
        <taxon>malvids</taxon>
        <taxon>Myrtales</taxon>
        <taxon>Lythraceae</taxon>
        <taxon>Punica</taxon>
    </lineage>
</organism>
<dbReference type="Proteomes" id="UP000233551">
    <property type="component" value="Unassembled WGS sequence"/>
</dbReference>
<dbReference type="PANTHER" id="PTHR21576:SF84">
    <property type="entry name" value="FAMILY PROTEIN, PUTATIVE, EXPRESSED-RELATED"/>
    <property type="match status" value="1"/>
</dbReference>
<evidence type="ECO:0000256" key="3">
    <source>
        <dbReference type="ARBA" id="ARBA00022989"/>
    </source>
</evidence>
<sequence length="101" mass="11193">TFANTGALVTAVKNFPESRGSILGLLKGFVGLSGAIMTQLYRAFYGNDSKALILLIGWLPAAVSFVFLRTIRIMKVVRQPNELRVFYDFLYISLVLAGFLM</sequence>
<evidence type="ECO:0000256" key="4">
    <source>
        <dbReference type="ARBA" id="ARBA00023136"/>
    </source>
</evidence>
<proteinExistence type="predicted"/>
<evidence type="ECO:0000256" key="5">
    <source>
        <dbReference type="SAM" id="Phobius"/>
    </source>
</evidence>
<accession>A0A2I0HEU0</accession>
<feature type="non-terminal residue" evidence="7">
    <location>
        <position position="1"/>
    </location>
</feature>
<feature type="transmembrane region" description="Helical" evidence="5">
    <location>
        <begin position="51"/>
        <end position="71"/>
    </location>
</feature>
<feature type="non-terminal residue" evidence="7">
    <location>
        <position position="101"/>
    </location>
</feature>
<dbReference type="PANTHER" id="PTHR21576">
    <property type="entry name" value="UNCHARACTERIZED NODULIN-LIKE PROTEIN"/>
    <property type="match status" value="1"/>
</dbReference>
<comment type="subcellular location">
    <subcellularLocation>
        <location evidence="1">Membrane</location>
        <topology evidence="1">Multi-pass membrane protein</topology>
    </subcellularLocation>
</comment>
<reference evidence="7 8" key="1">
    <citation type="submission" date="2017-11" db="EMBL/GenBank/DDBJ databases">
        <title>De-novo sequencing of pomegranate (Punica granatum L.) genome.</title>
        <authorList>
            <person name="Akparov Z."/>
            <person name="Amiraslanov A."/>
            <person name="Hajiyeva S."/>
            <person name="Abbasov M."/>
            <person name="Kaur K."/>
            <person name="Hamwieh A."/>
            <person name="Solovyev V."/>
            <person name="Salamov A."/>
            <person name="Braich B."/>
            <person name="Kosarev P."/>
            <person name="Mahmoud A."/>
            <person name="Hajiyev E."/>
            <person name="Babayeva S."/>
            <person name="Izzatullayeva V."/>
            <person name="Mammadov A."/>
            <person name="Mammadov A."/>
            <person name="Sharifova S."/>
            <person name="Ojaghi J."/>
            <person name="Eynullazada K."/>
            <person name="Bayramov B."/>
            <person name="Abdulazimova A."/>
            <person name="Shahmuradov I."/>
        </authorList>
    </citation>
    <scope>NUCLEOTIDE SEQUENCE [LARGE SCALE GENOMIC DNA]</scope>
    <source>
        <strain evidence="8">cv. AG2017</strain>
        <tissue evidence="7">Leaf</tissue>
    </source>
</reference>
<keyword evidence="3 5" id="KW-1133">Transmembrane helix</keyword>
<gene>
    <name evidence="7" type="ORF">CRG98_049401</name>
</gene>
<dbReference type="AlphaFoldDB" id="A0A2I0HEU0"/>
<feature type="domain" description="Nodulin-like" evidence="6">
    <location>
        <begin position="1"/>
        <end position="101"/>
    </location>
</feature>